<evidence type="ECO:0000256" key="6">
    <source>
        <dbReference type="ARBA" id="ARBA00022842"/>
    </source>
</evidence>
<accession>A0A2G6KF88</accession>
<dbReference type="GO" id="GO:0050532">
    <property type="term" value="F:2-phosphosulfolactate phosphatase activity"/>
    <property type="evidence" value="ECO:0007669"/>
    <property type="project" value="UniProtKB-EC"/>
</dbReference>
<keyword evidence="5" id="KW-0378">Hydrolase</keyword>
<organism evidence="8 9">
    <name type="scientific">candidate division KSB3 bacterium</name>
    <dbReference type="NCBI Taxonomy" id="2044937"/>
    <lineage>
        <taxon>Bacteria</taxon>
        <taxon>candidate division KSB3</taxon>
    </lineage>
</organism>
<evidence type="ECO:0000256" key="4">
    <source>
        <dbReference type="ARBA" id="ARBA00021948"/>
    </source>
</evidence>
<evidence type="ECO:0000256" key="1">
    <source>
        <dbReference type="ARBA" id="ARBA00001946"/>
    </source>
</evidence>
<dbReference type="AlphaFoldDB" id="A0A2G6KF88"/>
<comment type="caution">
    <text evidence="8">The sequence shown here is derived from an EMBL/GenBank/DDBJ whole genome shotgun (WGS) entry which is preliminary data.</text>
</comment>
<evidence type="ECO:0000313" key="9">
    <source>
        <dbReference type="Proteomes" id="UP000230821"/>
    </source>
</evidence>
<keyword evidence="6" id="KW-0460">Magnesium</keyword>
<evidence type="ECO:0000256" key="5">
    <source>
        <dbReference type="ARBA" id="ARBA00022801"/>
    </source>
</evidence>
<dbReference type="GO" id="GO:0050545">
    <property type="term" value="F:sulfopyruvate decarboxylase activity"/>
    <property type="evidence" value="ECO:0007669"/>
    <property type="project" value="TreeGrafter"/>
</dbReference>
<dbReference type="Pfam" id="PF04029">
    <property type="entry name" value="2-ph_phosp"/>
    <property type="match status" value="1"/>
</dbReference>
<dbReference type="GO" id="GO:0000287">
    <property type="term" value="F:magnesium ion binding"/>
    <property type="evidence" value="ECO:0007669"/>
    <property type="project" value="InterPro"/>
</dbReference>
<evidence type="ECO:0000256" key="3">
    <source>
        <dbReference type="ARBA" id="ARBA00012953"/>
    </source>
</evidence>
<dbReference type="InterPro" id="IPR005238">
    <property type="entry name" value="ComB-like"/>
</dbReference>
<dbReference type="EMBL" id="PDSK01000090">
    <property type="protein sequence ID" value="PIE34336.1"/>
    <property type="molecule type" value="Genomic_DNA"/>
</dbReference>
<dbReference type="InterPro" id="IPR036702">
    <property type="entry name" value="ComB-like_sf"/>
</dbReference>
<dbReference type="PANTHER" id="PTHR37311:SF1">
    <property type="entry name" value="2-PHOSPHOSULFOLACTATE PHOSPHATASE-RELATED"/>
    <property type="match status" value="1"/>
</dbReference>
<reference evidence="8 9" key="1">
    <citation type="submission" date="2017-10" db="EMBL/GenBank/DDBJ databases">
        <title>Novel microbial diversity and functional potential in the marine mammal oral microbiome.</title>
        <authorList>
            <person name="Dudek N.K."/>
            <person name="Sun C.L."/>
            <person name="Burstein D."/>
            <person name="Kantor R.S."/>
            <person name="Aliaga Goltsman D.S."/>
            <person name="Bik E.M."/>
            <person name="Thomas B.C."/>
            <person name="Banfield J.F."/>
            <person name="Relman D.A."/>
        </authorList>
    </citation>
    <scope>NUCLEOTIDE SEQUENCE [LARGE SCALE GENOMIC DNA]</scope>
    <source>
        <strain evidence="8">DOLJORAL78_47_16</strain>
    </source>
</reference>
<comment type="catalytic activity">
    <reaction evidence="7">
        <text>(2R)-O-phospho-3-sulfolactate + H2O = (2R)-3-sulfolactate + phosphate</text>
        <dbReference type="Rhea" id="RHEA:23416"/>
        <dbReference type="ChEBI" id="CHEBI:15377"/>
        <dbReference type="ChEBI" id="CHEBI:15597"/>
        <dbReference type="ChEBI" id="CHEBI:43474"/>
        <dbReference type="ChEBI" id="CHEBI:58738"/>
        <dbReference type="EC" id="3.1.3.71"/>
    </reaction>
</comment>
<evidence type="ECO:0000256" key="2">
    <source>
        <dbReference type="ARBA" id="ARBA00009997"/>
    </source>
</evidence>
<proteinExistence type="inferred from homology"/>
<dbReference type="Proteomes" id="UP000230821">
    <property type="component" value="Unassembled WGS sequence"/>
</dbReference>
<dbReference type="EC" id="3.1.3.71" evidence="3"/>
<comment type="similarity">
    <text evidence="2">Belongs to the ComB family.</text>
</comment>
<protein>
    <recommendedName>
        <fullName evidence="4">Probable 2-phosphosulfolactate phosphatase</fullName>
        <ecNumber evidence="3">3.1.3.71</ecNumber>
    </recommendedName>
</protein>
<dbReference type="PANTHER" id="PTHR37311">
    <property type="entry name" value="2-PHOSPHOSULFOLACTATE PHOSPHATASE-RELATED"/>
    <property type="match status" value="1"/>
</dbReference>
<dbReference type="SUPFAM" id="SSF142823">
    <property type="entry name" value="ComB-like"/>
    <property type="match status" value="1"/>
</dbReference>
<evidence type="ECO:0000256" key="7">
    <source>
        <dbReference type="ARBA" id="ARBA00033711"/>
    </source>
</evidence>
<sequence length="229" mass="25451">MKIRILQLLDGAREAKGLTVIIDVFRAFSTACYVFKNGASRIIPVGDIKLAYQLKAEHPSFPLIGERHGERPPGFDYGNSPAEIEHVDFAGKTIIHTTSAGTQGIANANKAQEIITGSFCNAGAVIRYIRSQQPGQVSLVCMGTGGKVPTDEDTLCAQYIKDALEEKSTHFTNIRKHLRTYESGQRFFDPAITWAHERDFDLCLTLDNFDAVLQVQRRNNSYPVLHLVK</sequence>
<name>A0A2G6KF88_9BACT</name>
<comment type="cofactor">
    <cofactor evidence="1">
        <name>Mg(2+)</name>
        <dbReference type="ChEBI" id="CHEBI:18420"/>
    </cofactor>
</comment>
<gene>
    <name evidence="8" type="ORF">CSA56_08100</name>
</gene>
<dbReference type="Gene3D" id="3.90.1560.10">
    <property type="entry name" value="ComB-like"/>
    <property type="match status" value="1"/>
</dbReference>
<evidence type="ECO:0000313" key="8">
    <source>
        <dbReference type="EMBL" id="PIE34336.1"/>
    </source>
</evidence>